<dbReference type="InterPro" id="IPR021074">
    <property type="entry name" value="Formate_DH_dsu"/>
</dbReference>
<dbReference type="Proteomes" id="UP000313645">
    <property type="component" value="Unassembled WGS sequence"/>
</dbReference>
<name>A0ABY1ZQT7_9GAMM</name>
<sequence length="69" mass="7833">MINQISDNNLHHGEAEHAAEMVATHLIKFWARSMKDQIISYAENDGSELNQVSKLAVERLKAWRQAKAS</sequence>
<reference evidence="1 2" key="1">
    <citation type="submission" date="2019-02" db="EMBL/GenBank/DDBJ databases">
        <title>Marinobacter halodurans sp. nov., a marine bacterium isolated from sea tidal flat.</title>
        <authorList>
            <person name="Yoo Y."/>
            <person name="Lee D.W."/>
            <person name="Kim B.S."/>
            <person name="Kim J.-J."/>
        </authorList>
    </citation>
    <scope>NUCLEOTIDE SEQUENCE [LARGE SCALE GENOMIC DNA]</scope>
    <source>
        <strain evidence="1 2">YJ-S3-2</strain>
    </source>
</reference>
<dbReference type="EMBL" id="SJDL01000005">
    <property type="protein sequence ID" value="TBW58229.1"/>
    <property type="molecule type" value="Genomic_DNA"/>
</dbReference>
<evidence type="ECO:0000313" key="1">
    <source>
        <dbReference type="EMBL" id="TBW58229.1"/>
    </source>
</evidence>
<proteinExistence type="predicted"/>
<accession>A0ABY1ZQT7</accession>
<evidence type="ECO:0000313" key="2">
    <source>
        <dbReference type="Proteomes" id="UP000313645"/>
    </source>
</evidence>
<keyword evidence="2" id="KW-1185">Reference proteome</keyword>
<organism evidence="1 2">
    <name type="scientific">Marinobacter halodurans</name>
    <dbReference type="NCBI Taxonomy" id="2528979"/>
    <lineage>
        <taxon>Bacteria</taxon>
        <taxon>Pseudomonadati</taxon>
        <taxon>Pseudomonadota</taxon>
        <taxon>Gammaproteobacteria</taxon>
        <taxon>Pseudomonadales</taxon>
        <taxon>Marinobacteraceae</taxon>
        <taxon>Marinobacter</taxon>
    </lineage>
</organism>
<gene>
    <name evidence="1" type="ORF">EZI54_04515</name>
</gene>
<comment type="caution">
    <text evidence="1">The sequence shown here is derived from an EMBL/GenBank/DDBJ whole genome shotgun (WGS) entry which is preliminary data.</text>
</comment>
<protein>
    <submittedName>
        <fullName evidence="1">Formate dehydrogenase</fullName>
    </submittedName>
</protein>
<dbReference type="Pfam" id="PF11390">
    <property type="entry name" value="FdsD"/>
    <property type="match status" value="1"/>
</dbReference>